<keyword evidence="2" id="KW-1185">Reference proteome</keyword>
<dbReference type="Proteomes" id="UP001386955">
    <property type="component" value="Unassembled WGS sequence"/>
</dbReference>
<proteinExistence type="predicted"/>
<comment type="caution">
    <text evidence="1">The sequence shown here is derived from an EMBL/GenBank/DDBJ whole genome shotgun (WGS) entry which is preliminary data.</text>
</comment>
<sequence>MPDTLPIPPIIVEQEYLPRSRNDDEKTFTFIETYQFSRLRIIIANAVDALIIAIVKSEEKVEGLVELQRDELGFVTRPYYTFAIVGLKNDQKIFNLFSEHTLPHFAEASTSSHRPQVLVFWDQQQ</sequence>
<reference evidence="1 2" key="1">
    <citation type="submission" date="2024-01" db="EMBL/GenBank/DDBJ databases">
        <title>The genomes of 5 underutilized Papilionoideae crops provide insights into root nodulation and disease resistanc.</title>
        <authorList>
            <person name="Jiang F."/>
        </authorList>
    </citation>
    <scope>NUCLEOTIDE SEQUENCE [LARGE SCALE GENOMIC DNA]</scope>
    <source>
        <strain evidence="1">DUOXIRENSHENG_FW03</strain>
        <tissue evidence="1">Leaves</tissue>
    </source>
</reference>
<gene>
    <name evidence="1" type="ORF">VNO78_13807</name>
</gene>
<evidence type="ECO:0000313" key="1">
    <source>
        <dbReference type="EMBL" id="KAK7401933.1"/>
    </source>
</evidence>
<evidence type="ECO:0000313" key="2">
    <source>
        <dbReference type="Proteomes" id="UP001386955"/>
    </source>
</evidence>
<accession>A0AAN9XPR7</accession>
<protein>
    <submittedName>
        <fullName evidence="1">Uncharacterized protein</fullName>
    </submittedName>
</protein>
<name>A0AAN9XPR7_PSOTE</name>
<dbReference type="EMBL" id="JAYMYS010000003">
    <property type="protein sequence ID" value="KAK7401933.1"/>
    <property type="molecule type" value="Genomic_DNA"/>
</dbReference>
<dbReference type="AlphaFoldDB" id="A0AAN9XPR7"/>
<organism evidence="1 2">
    <name type="scientific">Psophocarpus tetragonolobus</name>
    <name type="common">Winged bean</name>
    <name type="synonym">Dolichos tetragonolobus</name>
    <dbReference type="NCBI Taxonomy" id="3891"/>
    <lineage>
        <taxon>Eukaryota</taxon>
        <taxon>Viridiplantae</taxon>
        <taxon>Streptophyta</taxon>
        <taxon>Embryophyta</taxon>
        <taxon>Tracheophyta</taxon>
        <taxon>Spermatophyta</taxon>
        <taxon>Magnoliopsida</taxon>
        <taxon>eudicotyledons</taxon>
        <taxon>Gunneridae</taxon>
        <taxon>Pentapetalae</taxon>
        <taxon>rosids</taxon>
        <taxon>fabids</taxon>
        <taxon>Fabales</taxon>
        <taxon>Fabaceae</taxon>
        <taxon>Papilionoideae</taxon>
        <taxon>50 kb inversion clade</taxon>
        <taxon>NPAAA clade</taxon>
        <taxon>indigoferoid/millettioid clade</taxon>
        <taxon>Phaseoleae</taxon>
        <taxon>Psophocarpus</taxon>
    </lineage>
</organism>